<dbReference type="EMBL" id="JAWLIP010000011">
    <property type="protein sequence ID" value="MDV6228593.1"/>
    <property type="molecule type" value="Genomic_DNA"/>
</dbReference>
<dbReference type="PANTHER" id="PTHR43776">
    <property type="entry name" value="TRANSPORT ATP-BINDING PROTEIN"/>
    <property type="match status" value="1"/>
</dbReference>
<dbReference type="Pfam" id="PF08352">
    <property type="entry name" value="oligo_HPY"/>
    <property type="match status" value="2"/>
</dbReference>
<dbReference type="Proteomes" id="UP001185659">
    <property type="component" value="Unassembled WGS sequence"/>
</dbReference>
<evidence type="ECO:0000313" key="8">
    <source>
        <dbReference type="Proteomes" id="UP001185659"/>
    </source>
</evidence>
<keyword evidence="5 7" id="KW-0067">ATP-binding</keyword>
<gene>
    <name evidence="7" type="ORF">R2G56_20085</name>
</gene>
<dbReference type="Gene3D" id="3.40.50.300">
    <property type="entry name" value="P-loop containing nucleotide triphosphate hydrolases"/>
    <property type="match status" value="2"/>
</dbReference>
<keyword evidence="4" id="KW-0547">Nucleotide-binding</keyword>
<dbReference type="InterPro" id="IPR003439">
    <property type="entry name" value="ABC_transporter-like_ATP-bd"/>
</dbReference>
<evidence type="ECO:0000259" key="6">
    <source>
        <dbReference type="PROSITE" id="PS50893"/>
    </source>
</evidence>
<dbReference type="InterPro" id="IPR013563">
    <property type="entry name" value="Oligopep_ABC_C"/>
</dbReference>
<dbReference type="InterPro" id="IPR050319">
    <property type="entry name" value="ABC_transp_ATP-bind"/>
</dbReference>
<protein>
    <submittedName>
        <fullName evidence="7">ABC transporter ATP-binding protein</fullName>
    </submittedName>
</protein>
<evidence type="ECO:0000313" key="7">
    <source>
        <dbReference type="EMBL" id="MDV6228593.1"/>
    </source>
</evidence>
<dbReference type="SUPFAM" id="SSF52540">
    <property type="entry name" value="P-loop containing nucleoside triphosphate hydrolases"/>
    <property type="match status" value="2"/>
</dbReference>
<keyword evidence="3" id="KW-0813">Transport</keyword>
<comment type="similarity">
    <text evidence="2">Belongs to the ABC transporter superfamily.</text>
</comment>
<dbReference type="PROSITE" id="PS00211">
    <property type="entry name" value="ABC_TRANSPORTER_1"/>
    <property type="match status" value="2"/>
</dbReference>
<feature type="domain" description="ABC transporter" evidence="6">
    <location>
        <begin position="283"/>
        <end position="533"/>
    </location>
</feature>
<dbReference type="NCBIfam" id="NF007739">
    <property type="entry name" value="PRK10419.1"/>
    <property type="match status" value="2"/>
</dbReference>
<evidence type="ECO:0000256" key="5">
    <source>
        <dbReference type="ARBA" id="ARBA00022840"/>
    </source>
</evidence>
<evidence type="ECO:0000256" key="1">
    <source>
        <dbReference type="ARBA" id="ARBA00004417"/>
    </source>
</evidence>
<accession>A0ABU4AQR8</accession>
<comment type="subcellular location">
    <subcellularLocation>
        <location evidence="1">Cell inner membrane</location>
        <topology evidence="1">Peripheral membrane protein</topology>
    </subcellularLocation>
</comment>
<evidence type="ECO:0000256" key="3">
    <source>
        <dbReference type="ARBA" id="ARBA00022448"/>
    </source>
</evidence>
<dbReference type="CDD" id="cd03257">
    <property type="entry name" value="ABC_NikE_OppD_transporters"/>
    <property type="match status" value="2"/>
</dbReference>
<dbReference type="PROSITE" id="PS50893">
    <property type="entry name" value="ABC_TRANSPORTER_2"/>
    <property type="match status" value="2"/>
</dbReference>
<reference evidence="7 8" key="1">
    <citation type="submission" date="2023-10" db="EMBL/GenBank/DDBJ databases">
        <authorList>
            <person name="Venkata Ramana C."/>
            <person name="Sasikala C."/>
            <person name="Dhurka M."/>
        </authorList>
    </citation>
    <scope>NUCLEOTIDE SEQUENCE [LARGE SCALE GENOMIC DNA]</scope>
    <source>
        <strain evidence="7 8">KCTC 32151</strain>
    </source>
</reference>
<dbReference type="InterPro" id="IPR003593">
    <property type="entry name" value="AAA+_ATPase"/>
</dbReference>
<comment type="caution">
    <text evidence="7">The sequence shown here is derived from an EMBL/GenBank/DDBJ whole genome shotgun (WGS) entry which is preliminary data.</text>
</comment>
<dbReference type="Pfam" id="PF00005">
    <property type="entry name" value="ABC_tran"/>
    <property type="match status" value="2"/>
</dbReference>
<feature type="domain" description="ABC transporter" evidence="6">
    <location>
        <begin position="10"/>
        <end position="259"/>
    </location>
</feature>
<dbReference type="SMART" id="SM00382">
    <property type="entry name" value="AAA"/>
    <property type="match status" value="2"/>
</dbReference>
<dbReference type="InterPro" id="IPR017871">
    <property type="entry name" value="ABC_transporter-like_CS"/>
</dbReference>
<proteinExistence type="inferred from homology"/>
<dbReference type="GO" id="GO:0005524">
    <property type="term" value="F:ATP binding"/>
    <property type="evidence" value="ECO:0007669"/>
    <property type="project" value="UniProtKB-KW"/>
</dbReference>
<dbReference type="PANTHER" id="PTHR43776:SF7">
    <property type="entry name" value="D,D-DIPEPTIDE TRANSPORT ATP-BINDING PROTEIN DDPF-RELATED"/>
    <property type="match status" value="1"/>
</dbReference>
<evidence type="ECO:0000256" key="2">
    <source>
        <dbReference type="ARBA" id="ARBA00005417"/>
    </source>
</evidence>
<dbReference type="NCBIfam" id="NF008453">
    <property type="entry name" value="PRK11308.1"/>
    <property type="match status" value="2"/>
</dbReference>
<dbReference type="InterPro" id="IPR027417">
    <property type="entry name" value="P-loop_NTPase"/>
</dbReference>
<evidence type="ECO:0000256" key="4">
    <source>
        <dbReference type="ARBA" id="ARBA00022741"/>
    </source>
</evidence>
<organism evidence="7 8">
    <name type="scientific">Nitratireductor aquimarinus</name>
    <dbReference type="NCBI Taxonomy" id="889300"/>
    <lineage>
        <taxon>Bacteria</taxon>
        <taxon>Pseudomonadati</taxon>
        <taxon>Pseudomonadota</taxon>
        <taxon>Alphaproteobacteria</taxon>
        <taxon>Hyphomicrobiales</taxon>
        <taxon>Phyllobacteriaceae</taxon>
        <taxon>Nitratireductor</taxon>
    </lineage>
</organism>
<keyword evidence="8" id="KW-1185">Reference proteome</keyword>
<name>A0ABU4AQR8_9HYPH</name>
<sequence>MTLSPTTPLLQISDLEIVFPFKTPITAVHKASLTIEPGQIHAVVGESGSGKTMLARSVLRLLPPPAEIASGQVLFQGRDLASLSNRQMRAVRGAEIGMIFQEPLVSLNPALRIGKQLSEGLKLHSNLENDKIRDRAIEMLKAVRIPDPEDCLNRYPHEFSGGMRQRIMIASVMMLRPKLLLADEPTTALDAIVQKDVLDIMRDVVGELGAAVMLISHDLGLVARYADQVTVMEKGLIVEQGASEKILTTPAHPYTVKLLASLPHGPQPKPDDVTERARAKPLLSARDVKVHYEIPSPWPFARAGQKCAVAGVSLDLHEGEMLGLVGESGSGKSTLGRALIRLKDPSSGTVTFRGKDILGLRGEPLRAVRRELQIVFQDPFSSLDPRMRVAELIAEGLRHIPGISRREKRERVAEMLDAVGLGGAYGERFPHELSGGQRQRVAIARTLVTRPSVVVADEPVSALDVTVQAQILKLLRELKERFSFSCLFISHDLGVVESLCDRVLVMYRGRIMEQAPTRRLFEQPHHPYTCRLMNAVPVLSETEHGYRLRESSLQAVPREDQTNYFDPMSDQSRTVNSRLVEVTRDHFVALEA</sequence>